<dbReference type="Gene3D" id="1.20.120.1690">
    <property type="match status" value="1"/>
</dbReference>
<dbReference type="Pfam" id="PF13768">
    <property type="entry name" value="VWA_3"/>
    <property type="match status" value="1"/>
</dbReference>
<dbReference type="SUPFAM" id="SSF53300">
    <property type="entry name" value="vWA-like"/>
    <property type="match status" value="1"/>
</dbReference>
<evidence type="ECO:0000313" key="4">
    <source>
        <dbReference type="Proteomes" id="UP000198949"/>
    </source>
</evidence>
<feature type="region of interest" description="Disordered" evidence="1">
    <location>
        <begin position="405"/>
        <end position="427"/>
    </location>
</feature>
<evidence type="ECO:0000256" key="1">
    <source>
        <dbReference type="SAM" id="MobiDB-lite"/>
    </source>
</evidence>
<organism evidence="3 4">
    <name type="scientific">Glycomyces harbinensis</name>
    <dbReference type="NCBI Taxonomy" id="58114"/>
    <lineage>
        <taxon>Bacteria</taxon>
        <taxon>Bacillati</taxon>
        <taxon>Actinomycetota</taxon>
        <taxon>Actinomycetes</taxon>
        <taxon>Glycomycetales</taxon>
        <taxon>Glycomycetaceae</taxon>
        <taxon>Glycomyces</taxon>
    </lineage>
</organism>
<keyword evidence="4" id="KW-1185">Reference proteome</keyword>
<dbReference type="STRING" id="58114.SAMN05216270_101285"/>
<sequence>MSTAFDLTVGYNGWLAAGDTRLDAAVAITSETDGNSTAEVAEIIVIDRSGSMYGDKFTEAKRAAKAAVDVLRDGAYFSVVAGATEAVPQYPLDGTLAQADDRTRAGARAAIDAMNGGSSTSIGAWLRCAADILATRPAAIGQVLLLTDGQVTQNTFGYHADLDYCHGKFRCDSVGIGLDWDPDELAQLAERFQGTFKFCEDLAALPEYFTQISGNAMSKAAADVELHVVVPEETELESLSQMVPVKQDLAGHRRPLDDDEEGWAFPLAAWGTETREYLLRFDFPPTGLGMRLQVLIEVWRGDELVAEKRVIVRWTEERSQFLAIDPQVAALLGQGEVSAEIDSAVRAIDAGDFDTATQAAQRAYRLAEEGGFDGLMHTLGRLAVYDPDTKSVRIRQKVSDGDLKSAMTGSYEMEGSRTVLGRKEEPS</sequence>
<dbReference type="OrthoDB" id="568872at2"/>
<dbReference type="InterPro" id="IPR051266">
    <property type="entry name" value="CLCR"/>
</dbReference>
<dbReference type="PROSITE" id="PS50234">
    <property type="entry name" value="VWFA"/>
    <property type="match status" value="1"/>
</dbReference>
<name>A0A1G6R5L1_9ACTN</name>
<dbReference type="PANTHER" id="PTHR10579">
    <property type="entry name" value="CALCIUM-ACTIVATED CHLORIDE CHANNEL REGULATOR"/>
    <property type="match status" value="1"/>
</dbReference>
<dbReference type="SMART" id="SM00327">
    <property type="entry name" value="VWA"/>
    <property type="match status" value="1"/>
</dbReference>
<evidence type="ECO:0000259" key="2">
    <source>
        <dbReference type="PROSITE" id="PS50234"/>
    </source>
</evidence>
<dbReference type="RefSeq" id="WP_091027358.1">
    <property type="nucleotide sequence ID" value="NZ_FNAD01000001.1"/>
</dbReference>
<proteinExistence type="predicted"/>
<dbReference type="PANTHER" id="PTHR10579:SF43">
    <property type="entry name" value="ZINC FINGER (C3HC4-TYPE RING FINGER) FAMILY PROTEIN"/>
    <property type="match status" value="1"/>
</dbReference>
<reference evidence="4" key="1">
    <citation type="submission" date="2016-10" db="EMBL/GenBank/DDBJ databases">
        <authorList>
            <person name="Varghese N."/>
            <person name="Submissions S."/>
        </authorList>
    </citation>
    <scope>NUCLEOTIDE SEQUENCE [LARGE SCALE GENOMIC DNA]</scope>
    <source>
        <strain evidence="4">CGMCC 4.3516</strain>
    </source>
</reference>
<protein>
    <submittedName>
        <fullName evidence="3">von Willebrand factor type A domain-containing protein</fullName>
    </submittedName>
</protein>
<gene>
    <name evidence="3" type="ORF">SAMN05216270_101285</name>
</gene>
<dbReference type="InterPro" id="IPR002035">
    <property type="entry name" value="VWF_A"/>
</dbReference>
<dbReference type="InterPro" id="IPR036465">
    <property type="entry name" value="vWFA_dom_sf"/>
</dbReference>
<dbReference type="Gene3D" id="3.40.50.410">
    <property type="entry name" value="von Willebrand factor, type A domain"/>
    <property type="match status" value="1"/>
</dbReference>
<dbReference type="EMBL" id="FNAD01000001">
    <property type="protein sequence ID" value="SDC99375.1"/>
    <property type="molecule type" value="Genomic_DNA"/>
</dbReference>
<dbReference type="CDD" id="cd00198">
    <property type="entry name" value="vWFA"/>
    <property type="match status" value="1"/>
</dbReference>
<dbReference type="Proteomes" id="UP000198949">
    <property type="component" value="Unassembled WGS sequence"/>
</dbReference>
<evidence type="ECO:0000313" key="3">
    <source>
        <dbReference type="EMBL" id="SDC99375.1"/>
    </source>
</evidence>
<dbReference type="AlphaFoldDB" id="A0A1G6R5L1"/>
<dbReference type="Gene3D" id="2.60.40.3670">
    <property type="match status" value="1"/>
</dbReference>
<accession>A0A1G6R5L1</accession>
<feature type="domain" description="VWFA" evidence="2">
    <location>
        <begin position="41"/>
        <end position="212"/>
    </location>
</feature>